<reference evidence="3" key="2">
    <citation type="submission" date="2015-01" db="EMBL/GenBank/DDBJ databases">
        <title>Evolutionary Origins and Diversification of the Mycorrhizal Mutualists.</title>
        <authorList>
            <consortium name="DOE Joint Genome Institute"/>
            <consortium name="Mycorrhizal Genomics Consortium"/>
            <person name="Kohler A."/>
            <person name="Kuo A."/>
            <person name="Nagy L.G."/>
            <person name="Floudas D."/>
            <person name="Copeland A."/>
            <person name="Barry K.W."/>
            <person name="Cichocki N."/>
            <person name="Veneault-Fourrey C."/>
            <person name="LaButti K."/>
            <person name="Lindquist E.A."/>
            <person name="Lipzen A."/>
            <person name="Lundell T."/>
            <person name="Morin E."/>
            <person name="Murat C."/>
            <person name="Riley R."/>
            <person name="Ohm R."/>
            <person name="Sun H."/>
            <person name="Tunlid A."/>
            <person name="Henrissat B."/>
            <person name="Grigoriev I.V."/>
            <person name="Hibbett D.S."/>
            <person name="Martin F."/>
        </authorList>
    </citation>
    <scope>NUCLEOTIDE SEQUENCE [LARGE SCALE GENOMIC DNA]</scope>
    <source>
        <strain evidence="3">441</strain>
    </source>
</reference>
<evidence type="ECO:0000313" key="2">
    <source>
        <dbReference type="EMBL" id="KIK27016.1"/>
    </source>
</evidence>
<proteinExistence type="predicted"/>
<dbReference type="HOGENOM" id="CLU_034218_1_0_1"/>
<feature type="region of interest" description="Disordered" evidence="1">
    <location>
        <begin position="228"/>
        <end position="252"/>
    </location>
</feature>
<feature type="region of interest" description="Disordered" evidence="1">
    <location>
        <begin position="1"/>
        <end position="68"/>
    </location>
</feature>
<feature type="region of interest" description="Disordered" evidence="1">
    <location>
        <begin position="370"/>
        <end position="400"/>
    </location>
</feature>
<organism evidence="2 3">
    <name type="scientific">Pisolithus microcarpus 441</name>
    <dbReference type="NCBI Taxonomy" id="765257"/>
    <lineage>
        <taxon>Eukaryota</taxon>
        <taxon>Fungi</taxon>
        <taxon>Dikarya</taxon>
        <taxon>Basidiomycota</taxon>
        <taxon>Agaricomycotina</taxon>
        <taxon>Agaricomycetes</taxon>
        <taxon>Agaricomycetidae</taxon>
        <taxon>Boletales</taxon>
        <taxon>Sclerodermatineae</taxon>
        <taxon>Pisolithaceae</taxon>
        <taxon>Pisolithus</taxon>
    </lineage>
</organism>
<name>A0A0C9ZCQ5_9AGAM</name>
<keyword evidence="3" id="KW-1185">Reference proteome</keyword>
<evidence type="ECO:0000256" key="1">
    <source>
        <dbReference type="SAM" id="MobiDB-lite"/>
    </source>
</evidence>
<sequence length="575" mass="64427">MRSEGSIYFSAEEGDSSMNESRGATDRRLARFPRPLKLSVLQDPEEDTDGDVTLRGYSPSQIKSGNHQTKDQILDNVPLSSIETSDEGAYGRNGKDAVESLLSPHHVSDEDSDVGDKTITSIRTPIPANKEQCKGSGLRAANFPRPLRLSLATQPSREAPRPNAPLSLREAADYTNRIDTIDHTPVTRRDLHLFKETMEVGLTNVVRETMTRVMGEIVQTQPAVGCNADEESEALPQRRCRPKGLPRHRRPDTNLFHKNIRDHALRLMHRTQWDSPFTDVPTKAEVEAYTPALGPPCTSDRFRVDLSGVPGTDWNKSASQVFLQSFRDAYPDCTKSSKDICVAWERHFNRLRQIYRDQQERARLAQAELARTAAGHSATPGSMKSSAETRQQTRRHQERKSNLYLRRLHVAKVYSQQHPTAARAVEELGMPGMSSDDSDHESGEGAARYAIVSKDWRSSEVTELLRLLDALHLRLRYRNNWNATSGAWPHLRLVSRKSSTRAAVKGLPKNFYNRKFLVSLTQEAFGELQLIEQVLPVGIPDGLRELAKPYDVFNRRIVSGHANVSGSAGDETTAP</sequence>
<protein>
    <submittedName>
        <fullName evidence="2">Uncharacterized protein</fullName>
    </submittedName>
</protein>
<dbReference type="AlphaFoldDB" id="A0A0C9ZCQ5"/>
<dbReference type="Proteomes" id="UP000054018">
    <property type="component" value="Unassembled WGS sequence"/>
</dbReference>
<feature type="region of interest" description="Disordered" evidence="1">
    <location>
        <begin position="151"/>
        <end position="171"/>
    </location>
</feature>
<accession>A0A0C9ZCQ5</accession>
<feature type="compositionally biased region" description="Polar residues" evidence="1">
    <location>
        <begin position="58"/>
        <end position="67"/>
    </location>
</feature>
<dbReference type="EMBL" id="KN833698">
    <property type="protein sequence ID" value="KIK27016.1"/>
    <property type="molecule type" value="Genomic_DNA"/>
</dbReference>
<gene>
    <name evidence="2" type="ORF">PISMIDRAFT_8545</name>
</gene>
<dbReference type="STRING" id="765257.A0A0C9ZCQ5"/>
<dbReference type="OrthoDB" id="3271141at2759"/>
<feature type="compositionally biased region" description="Basic residues" evidence="1">
    <location>
        <begin position="238"/>
        <end position="250"/>
    </location>
</feature>
<reference evidence="2 3" key="1">
    <citation type="submission" date="2014-04" db="EMBL/GenBank/DDBJ databases">
        <authorList>
            <consortium name="DOE Joint Genome Institute"/>
            <person name="Kuo A."/>
            <person name="Kohler A."/>
            <person name="Costa M.D."/>
            <person name="Nagy L.G."/>
            <person name="Floudas D."/>
            <person name="Copeland A."/>
            <person name="Barry K.W."/>
            <person name="Cichocki N."/>
            <person name="Veneault-Fourrey C."/>
            <person name="LaButti K."/>
            <person name="Lindquist E.A."/>
            <person name="Lipzen A."/>
            <person name="Lundell T."/>
            <person name="Morin E."/>
            <person name="Murat C."/>
            <person name="Sun H."/>
            <person name="Tunlid A."/>
            <person name="Henrissat B."/>
            <person name="Grigoriev I.V."/>
            <person name="Hibbett D.S."/>
            <person name="Martin F."/>
            <person name="Nordberg H.P."/>
            <person name="Cantor M.N."/>
            <person name="Hua S.X."/>
        </authorList>
    </citation>
    <scope>NUCLEOTIDE SEQUENCE [LARGE SCALE GENOMIC DNA]</scope>
    <source>
        <strain evidence="2 3">441</strain>
    </source>
</reference>
<evidence type="ECO:0000313" key="3">
    <source>
        <dbReference type="Proteomes" id="UP000054018"/>
    </source>
</evidence>